<name>A0A158BYS6_9BURK</name>
<evidence type="ECO:0000313" key="1">
    <source>
        <dbReference type="EMBL" id="SAK75255.1"/>
    </source>
</evidence>
<evidence type="ECO:0000313" key="2">
    <source>
        <dbReference type="Proteomes" id="UP000054624"/>
    </source>
</evidence>
<gene>
    <name evidence="1" type="ORF">AWB76_04877</name>
</gene>
<dbReference type="EMBL" id="FCOI02000018">
    <property type="protein sequence ID" value="SAK75255.1"/>
    <property type="molecule type" value="Genomic_DNA"/>
</dbReference>
<accession>A0A158BYS6</accession>
<sequence length="56" mass="6454">MASIRTVLSKSGLGLKLSGWRYCRPLHTRMDALNDKQIQGARRHTTRNSWKDEILS</sequence>
<reference evidence="2" key="1">
    <citation type="submission" date="2016-01" db="EMBL/GenBank/DDBJ databases">
        <authorList>
            <person name="Peeters Charlotte."/>
        </authorList>
    </citation>
    <scope>NUCLEOTIDE SEQUENCE [LARGE SCALE GENOMIC DNA]</scope>
</reference>
<keyword evidence="2" id="KW-1185">Reference proteome</keyword>
<dbReference type="Proteomes" id="UP000054624">
    <property type="component" value="Unassembled WGS sequence"/>
</dbReference>
<dbReference type="AlphaFoldDB" id="A0A158BYS6"/>
<protein>
    <submittedName>
        <fullName evidence="1">Uncharacterized protein</fullName>
    </submittedName>
</protein>
<proteinExistence type="predicted"/>
<organism evidence="1 2">
    <name type="scientific">Caballeronia temeraria</name>
    <dbReference type="NCBI Taxonomy" id="1777137"/>
    <lineage>
        <taxon>Bacteria</taxon>
        <taxon>Pseudomonadati</taxon>
        <taxon>Pseudomonadota</taxon>
        <taxon>Betaproteobacteria</taxon>
        <taxon>Burkholderiales</taxon>
        <taxon>Burkholderiaceae</taxon>
        <taxon>Caballeronia</taxon>
    </lineage>
</organism>